<dbReference type="AlphaFoldDB" id="A0A8D2ESV5"/>
<accession>A0A8D2ESV5</accession>
<feature type="region of interest" description="Disordered" evidence="1">
    <location>
        <begin position="43"/>
        <end position="76"/>
    </location>
</feature>
<proteinExistence type="predicted"/>
<reference evidence="2" key="2">
    <citation type="submission" date="2025-08" db="UniProtKB">
        <authorList>
            <consortium name="Ensembl"/>
        </authorList>
    </citation>
    <scope>IDENTIFICATION</scope>
</reference>
<protein>
    <submittedName>
        <fullName evidence="2">Uncharacterized protein</fullName>
    </submittedName>
</protein>
<evidence type="ECO:0000313" key="3">
    <source>
        <dbReference type="Proteomes" id="UP000694411"/>
    </source>
</evidence>
<sequence length="76" mass="8297">MYKVGERILSYLHARLSTDPVSEAAPREKDSTALRRGLALAECSSHKGSSQRMPYQPSAPRLLATQKSPVALSTEV</sequence>
<reference evidence="2" key="3">
    <citation type="submission" date="2025-09" db="UniProtKB">
        <authorList>
            <consortium name="Ensembl"/>
        </authorList>
    </citation>
    <scope>IDENTIFICATION</scope>
</reference>
<keyword evidence="3" id="KW-1185">Reference proteome</keyword>
<name>A0A8D2ESV5_THEGE</name>
<evidence type="ECO:0000313" key="2">
    <source>
        <dbReference type="Ensembl" id="ENSTGEP00000009129.1"/>
    </source>
</evidence>
<dbReference type="Proteomes" id="UP000694411">
    <property type="component" value="Chromosome 10"/>
</dbReference>
<reference evidence="2" key="1">
    <citation type="submission" date="2018-05" db="EMBL/GenBank/DDBJ databases">
        <title>Whole genome of Theropithecus gelada.</title>
        <authorList>
            <person name="Chiou K.L."/>
            <person name="Snyder-Mackler N."/>
        </authorList>
    </citation>
    <scope>NUCLEOTIDE SEQUENCE [LARGE SCALE GENOMIC DNA]</scope>
</reference>
<organism evidence="2 3">
    <name type="scientific">Theropithecus gelada</name>
    <name type="common">Gelada baboon</name>
    <dbReference type="NCBI Taxonomy" id="9565"/>
    <lineage>
        <taxon>Eukaryota</taxon>
        <taxon>Metazoa</taxon>
        <taxon>Chordata</taxon>
        <taxon>Craniata</taxon>
        <taxon>Vertebrata</taxon>
        <taxon>Euteleostomi</taxon>
        <taxon>Mammalia</taxon>
        <taxon>Eutheria</taxon>
        <taxon>Euarchontoglires</taxon>
        <taxon>Primates</taxon>
        <taxon>Haplorrhini</taxon>
        <taxon>Catarrhini</taxon>
        <taxon>Cercopithecidae</taxon>
        <taxon>Cercopithecinae</taxon>
        <taxon>Theropithecus</taxon>
    </lineage>
</organism>
<dbReference type="Ensembl" id="ENSTGET00000011037.1">
    <property type="protein sequence ID" value="ENSTGEP00000009129.1"/>
    <property type="gene ID" value="ENSTGEG00000007534.1"/>
</dbReference>
<evidence type="ECO:0000256" key="1">
    <source>
        <dbReference type="SAM" id="MobiDB-lite"/>
    </source>
</evidence>